<proteinExistence type="predicted"/>
<evidence type="ECO:0000313" key="1">
    <source>
        <dbReference type="EnsemblPlants" id="OB09G19380.1"/>
    </source>
</evidence>
<protein>
    <submittedName>
        <fullName evidence="1">Uncharacterized protein</fullName>
    </submittedName>
</protein>
<sequence length="52" mass="5767">MIRPCTMQCNDVSRSLSQIPLQLGQNRSPSKFLVSSTRDTCLVGFLSAFCQT</sequence>
<dbReference type="AlphaFoldDB" id="J3MY59"/>
<dbReference type="Proteomes" id="UP000006038">
    <property type="component" value="Chromosome 9"/>
</dbReference>
<dbReference type="HOGENOM" id="CLU_3090476_0_0_1"/>
<name>J3MY59_ORYBR</name>
<reference evidence="1" key="1">
    <citation type="journal article" date="2013" name="Nat. Commun.">
        <title>Whole-genome sequencing of Oryza brachyantha reveals mechanisms underlying Oryza genome evolution.</title>
        <authorList>
            <person name="Chen J."/>
            <person name="Huang Q."/>
            <person name="Gao D."/>
            <person name="Wang J."/>
            <person name="Lang Y."/>
            <person name="Liu T."/>
            <person name="Li B."/>
            <person name="Bai Z."/>
            <person name="Luis Goicoechea J."/>
            <person name="Liang C."/>
            <person name="Chen C."/>
            <person name="Zhang W."/>
            <person name="Sun S."/>
            <person name="Liao Y."/>
            <person name="Zhang X."/>
            <person name="Yang L."/>
            <person name="Song C."/>
            <person name="Wang M."/>
            <person name="Shi J."/>
            <person name="Liu G."/>
            <person name="Liu J."/>
            <person name="Zhou H."/>
            <person name="Zhou W."/>
            <person name="Yu Q."/>
            <person name="An N."/>
            <person name="Chen Y."/>
            <person name="Cai Q."/>
            <person name="Wang B."/>
            <person name="Liu B."/>
            <person name="Min J."/>
            <person name="Huang Y."/>
            <person name="Wu H."/>
            <person name="Li Z."/>
            <person name="Zhang Y."/>
            <person name="Yin Y."/>
            <person name="Song W."/>
            <person name="Jiang J."/>
            <person name="Jackson S.A."/>
            <person name="Wing R.A."/>
            <person name="Wang J."/>
            <person name="Chen M."/>
        </authorList>
    </citation>
    <scope>NUCLEOTIDE SEQUENCE [LARGE SCALE GENOMIC DNA]</scope>
    <source>
        <strain evidence="1">cv. IRGC 101232</strain>
    </source>
</reference>
<reference evidence="1" key="2">
    <citation type="submission" date="2013-04" db="UniProtKB">
        <authorList>
            <consortium name="EnsemblPlants"/>
        </authorList>
    </citation>
    <scope>IDENTIFICATION</scope>
</reference>
<dbReference type="Gramene" id="OB09G19380.1">
    <property type="protein sequence ID" value="OB09G19380.1"/>
    <property type="gene ID" value="OB09G19380"/>
</dbReference>
<keyword evidence="2" id="KW-1185">Reference proteome</keyword>
<dbReference type="EnsemblPlants" id="OB09G19380.1">
    <property type="protein sequence ID" value="OB09G19380.1"/>
    <property type="gene ID" value="OB09G19380"/>
</dbReference>
<evidence type="ECO:0000313" key="2">
    <source>
        <dbReference type="Proteomes" id="UP000006038"/>
    </source>
</evidence>
<accession>J3MY59</accession>
<organism evidence="1">
    <name type="scientific">Oryza brachyantha</name>
    <name type="common">malo sina</name>
    <dbReference type="NCBI Taxonomy" id="4533"/>
    <lineage>
        <taxon>Eukaryota</taxon>
        <taxon>Viridiplantae</taxon>
        <taxon>Streptophyta</taxon>
        <taxon>Embryophyta</taxon>
        <taxon>Tracheophyta</taxon>
        <taxon>Spermatophyta</taxon>
        <taxon>Magnoliopsida</taxon>
        <taxon>Liliopsida</taxon>
        <taxon>Poales</taxon>
        <taxon>Poaceae</taxon>
        <taxon>BOP clade</taxon>
        <taxon>Oryzoideae</taxon>
        <taxon>Oryzeae</taxon>
        <taxon>Oryzinae</taxon>
        <taxon>Oryza</taxon>
    </lineage>
</organism>